<dbReference type="InterPro" id="IPR011333">
    <property type="entry name" value="SKP1/BTB/POZ_sf"/>
</dbReference>
<proteinExistence type="predicted"/>
<protein>
    <recommendedName>
        <fullName evidence="2">SANT and BTB domain-containing protein</fullName>
    </recommendedName>
</protein>
<name>A0ABQ6MJB0_9STRA</name>
<reference evidence="3 4" key="1">
    <citation type="journal article" date="2023" name="Commun. Biol.">
        <title>Genome analysis of Parmales, the sister group of diatoms, reveals the evolutionary specialization of diatoms from phago-mixotrophs to photoautotrophs.</title>
        <authorList>
            <person name="Ban H."/>
            <person name="Sato S."/>
            <person name="Yoshikawa S."/>
            <person name="Yamada K."/>
            <person name="Nakamura Y."/>
            <person name="Ichinomiya M."/>
            <person name="Sato N."/>
            <person name="Blanc-Mathieu R."/>
            <person name="Endo H."/>
            <person name="Kuwata A."/>
            <person name="Ogata H."/>
        </authorList>
    </citation>
    <scope>NUCLEOTIDE SEQUENCE [LARGE SCALE GENOMIC DNA]</scope>
</reference>
<accession>A0ABQ6MJB0</accession>
<dbReference type="PANTHER" id="PTHR20946">
    <property type="entry name" value="SANT AND BTB DOMAIN REGULATOR OF CLASS SWITCH RECOMBINATION"/>
    <property type="match status" value="1"/>
</dbReference>
<feature type="domain" description="SANT and BTB" evidence="2">
    <location>
        <begin position="169"/>
        <end position="267"/>
    </location>
</feature>
<evidence type="ECO:0000256" key="1">
    <source>
        <dbReference type="SAM" id="MobiDB-lite"/>
    </source>
</evidence>
<dbReference type="InterPro" id="IPR021777">
    <property type="entry name" value="SANBR_BTB"/>
</dbReference>
<feature type="region of interest" description="Disordered" evidence="1">
    <location>
        <begin position="1"/>
        <end position="160"/>
    </location>
</feature>
<feature type="compositionally biased region" description="Basic and acidic residues" evidence="1">
    <location>
        <begin position="64"/>
        <end position="89"/>
    </location>
</feature>
<keyword evidence="4" id="KW-1185">Reference proteome</keyword>
<organism evidence="3 4">
    <name type="scientific">Tetraparma gracilis</name>
    <dbReference type="NCBI Taxonomy" id="2962635"/>
    <lineage>
        <taxon>Eukaryota</taxon>
        <taxon>Sar</taxon>
        <taxon>Stramenopiles</taxon>
        <taxon>Ochrophyta</taxon>
        <taxon>Bolidophyceae</taxon>
        <taxon>Parmales</taxon>
        <taxon>Triparmaceae</taxon>
        <taxon>Tetraparma</taxon>
    </lineage>
</organism>
<evidence type="ECO:0000313" key="3">
    <source>
        <dbReference type="EMBL" id="GMI26932.1"/>
    </source>
</evidence>
<feature type="compositionally biased region" description="Basic and acidic residues" evidence="1">
    <location>
        <begin position="781"/>
        <end position="793"/>
    </location>
</feature>
<dbReference type="Pfam" id="PF11822">
    <property type="entry name" value="BTB_SANBR"/>
    <property type="match status" value="1"/>
</dbReference>
<gene>
    <name evidence="3" type="ORF">TeGR_g442</name>
</gene>
<dbReference type="PANTHER" id="PTHR20946:SF0">
    <property type="entry name" value="SANT AND BTB DOMAIN REGULATOR OF CLASS SWITCH RECOMBINATION"/>
    <property type="match status" value="1"/>
</dbReference>
<dbReference type="Gene3D" id="3.30.710.10">
    <property type="entry name" value="Potassium Channel Kv1.1, Chain A"/>
    <property type="match status" value="1"/>
</dbReference>
<feature type="region of interest" description="Disordered" evidence="1">
    <location>
        <begin position="754"/>
        <end position="794"/>
    </location>
</feature>
<comment type="caution">
    <text evidence="3">The sequence shown here is derived from an EMBL/GenBank/DDBJ whole genome shotgun (WGS) entry which is preliminary data.</text>
</comment>
<dbReference type="EMBL" id="BRYB01000281">
    <property type="protein sequence ID" value="GMI26932.1"/>
    <property type="molecule type" value="Genomic_DNA"/>
</dbReference>
<sequence length="811" mass="85602">MRYGLSNQPLLGHPPPVNGSIPTPQISGSSHVQFGRQVHQQHRQLNRFPGEGGGQPPHQPLGSERQRKDSRGGGESKLQRGLSARRESQNYKQQQQQQRQVEGGGNPADLGLAPDSAMTSTTASTSASAASTPPSSPPTSSAAFSSAAPDPHPDASSLVPPPVLSSNMIVIHINDEARSVKKDFTCDRTVLLTHMKYFQSYVKAEEAEGGAGQPEIDISVHCDVNIFEFLVKYMHNPHTPPPFQSSTVVSILISSEFLQMTELCVLCLRFIARNLEEILKLPLDLSCISDPLCAKLAKLTPAEVLVGLSDPKGKLLPRLYKKRLEVDFRERSAEERGGSPGAQAQGEAWAVDAAAAASATSQSSCLQCCRYCGSLFPESEVSMKGGYILCESDLPAGIGFRGEITGGVCEPVDHWSLTTFVASLRRQHMQWSEIYWMLWSAAHMLRLKDGGLVSADAETLGFYHPKKATFGEAGSNWGVYSCCGGTAVKFNPWEGLAAANTGSSEGCTPRPLALAPLGGAGKAVVSTAVPSAGRHFYNDENRVRVAQKARKALGPGYSKKFREQVKDERSGDATDADGMYCLKRISTQSLRFDEEVQKFSLFVAAPGIHRSPGAGRLGGGGTKFVGAEGFIRYAAAVGVAINPERYMFAVRGEIGGVAEGGGGGGGGGGAGTGKGSSTSVLAASRRAAALHEPFRGLDASNRAIMGKAVSGKAAAGMPQDKKAGWYRDCQKESDEQRLDALCAKLAALRGDTDAGGWPGAAEAAGPGGAAGGPGAAAGAKKAGERGKARRAEVRGSTWRKSYSIAWNTSQA</sequence>
<feature type="compositionally biased region" description="Low complexity" evidence="1">
    <location>
        <begin position="113"/>
        <end position="158"/>
    </location>
</feature>
<dbReference type="SUPFAM" id="SSF54695">
    <property type="entry name" value="POZ domain"/>
    <property type="match status" value="1"/>
</dbReference>
<feature type="compositionally biased region" description="Gly residues" evidence="1">
    <location>
        <begin position="765"/>
        <end position="775"/>
    </location>
</feature>
<evidence type="ECO:0000313" key="4">
    <source>
        <dbReference type="Proteomes" id="UP001165060"/>
    </source>
</evidence>
<feature type="compositionally biased region" description="Polar residues" evidence="1">
    <location>
        <begin position="20"/>
        <end position="32"/>
    </location>
</feature>
<dbReference type="InterPro" id="IPR045902">
    <property type="entry name" value="SANBR-like"/>
</dbReference>
<evidence type="ECO:0000259" key="2">
    <source>
        <dbReference type="Pfam" id="PF11822"/>
    </source>
</evidence>
<dbReference type="Proteomes" id="UP001165060">
    <property type="component" value="Unassembled WGS sequence"/>
</dbReference>